<dbReference type="InterPro" id="IPR023582">
    <property type="entry name" value="Impact"/>
</dbReference>
<dbReference type="InterPro" id="IPR036956">
    <property type="entry name" value="Impact_N_sf"/>
</dbReference>
<dbReference type="Proteomes" id="UP000007947">
    <property type="component" value="Chromosome"/>
</dbReference>
<evidence type="ECO:0000259" key="2">
    <source>
        <dbReference type="Pfam" id="PF01205"/>
    </source>
</evidence>
<dbReference type="eggNOG" id="COG1739">
    <property type="taxonomic scope" value="Bacteria"/>
</dbReference>
<dbReference type="AlphaFoldDB" id="F5XQ49"/>
<dbReference type="Pfam" id="PF01205">
    <property type="entry name" value="Impact_N"/>
    <property type="match status" value="1"/>
</dbReference>
<dbReference type="PANTHER" id="PTHR16301:SF20">
    <property type="entry name" value="IMPACT FAMILY MEMBER YIGZ"/>
    <property type="match status" value="1"/>
</dbReference>
<evidence type="ECO:0000313" key="3">
    <source>
        <dbReference type="EMBL" id="BAK36880.1"/>
    </source>
</evidence>
<dbReference type="EMBL" id="AP012204">
    <property type="protein sequence ID" value="BAK36880.1"/>
    <property type="molecule type" value="Genomic_DNA"/>
</dbReference>
<dbReference type="GO" id="GO:0005737">
    <property type="term" value="C:cytoplasm"/>
    <property type="evidence" value="ECO:0007669"/>
    <property type="project" value="TreeGrafter"/>
</dbReference>
<name>F5XQ49_MICPN</name>
<organism evidence="3 4">
    <name type="scientific">Microlunatus phosphovorus (strain ATCC 700054 / DSM 10555 / JCM 9379 / NBRC 101784 / NCIMB 13414 / VKM Ac-1990 / NM-1)</name>
    <dbReference type="NCBI Taxonomy" id="1032480"/>
    <lineage>
        <taxon>Bacteria</taxon>
        <taxon>Bacillati</taxon>
        <taxon>Actinomycetota</taxon>
        <taxon>Actinomycetes</taxon>
        <taxon>Propionibacteriales</taxon>
        <taxon>Propionibacteriaceae</taxon>
        <taxon>Microlunatus</taxon>
    </lineage>
</organism>
<dbReference type="KEGG" id="mph:MLP_38660"/>
<reference evidence="3 4" key="1">
    <citation type="submission" date="2011-05" db="EMBL/GenBank/DDBJ databases">
        <title>Whole genome sequence of Microlunatus phosphovorus NM-1.</title>
        <authorList>
            <person name="Hosoyama A."/>
            <person name="Sasaki K."/>
            <person name="Harada T."/>
            <person name="Igarashi R."/>
            <person name="Kawakoshi A."/>
            <person name="Sasagawa M."/>
            <person name="Fukada J."/>
            <person name="Nakamura S."/>
            <person name="Katano Y."/>
            <person name="Hanada S."/>
            <person name="Kamagata Y."/>
            <person name="Nakamura N."/>
            <person name="Yamazaki S."/>
            <person name="Fujita N."/>
        </authorList>
    </citation>
    <scope>NUCLEOTIDE SEQUENCE [LARGE SCALE GENOMIC DNA]</scope>
    <source>
        <strain evidence="4">ATCC 700054 / DSM 10555 / JCM 9379 / NBRC 101784 / NCIMB 13414 / VKM Ac-1990 / NM-1</strain>
    </source>
</reference>
<dbReference type="Gene3D" id="3.30.230.30">
    <property type="entry name" value="Impact, N-terminal domain"/>
    <property type="match status" value="1"/>
</dbReference>
<dbReference type="OrthoDB" id="9813771at2"/>
<evidence type="ECO:0000256" key="1">
    <source>
        <dbReference type="ARBA" id="ARBA00007665"/>
    </source>
</evidence>
<sequence length="207" mass="22216">MDSYLVPARDATAEIEVKRSRFLCRVARVESEHDARTVIAEERRAYGTAGHHCSAFILGPDGATLRSNDDGEPSGTAGPPILDALQGAQLSDVVAVVTRWFGGTLLGTGGLVQAYGDATRAALRVAGTRRRELRQRLETTVDFAIAGRLEDQLRRIAAIEVDYDTGLPRLRAAVATADLEDVNTLILTASNGSARITELSPSWVDAD</sequence>
<dbReference type="InterPro" id="IPR020568">
    <property type="entry name" value="Ribosomal_Su5_D2-typ_SF"/>
</dbReference>
<dbReference type="HOGENOM" id="CLU_083552_2_1_11"/>
<dbReference type="PANTHER" id="PTHR16301">
    <property type="entry name" value="IMPACT-RELATED"/>
    <property type="match status" value="1"/>
</dbReference>
<dbReference type="PROSITE" id="PS00910">
    <property type="entry name" value="UPF0029"/>
    <property type="match status" value="1"/>
</dbReference>
<dbReference type="STRING" id="1032480.MLP_38660"/>
<dbReference type="SUPFAM" id="SSF54211">
    <property type="entry name" value="Ribosomal protein S5 domain 2-like"/>
    <property type="match status" value="1"/>
</dbReference>
<dbReference type="InterPro" id="IPR001498">
    <property type="entry name" value="Impact_N"/>
</dbReference>
<protein>
    <recommendedName>
        <fullName evidence="2">Impact N-terminal domain-containing protein</fullName>
    </recommendedName>
</protein>
<comment type="similarity">
    <text evidence="1">Belongs to the IMPACT family.</text>
</comment>
<dbReference type="GO" id="GO:0006446">
    <property type="term" value="P:regulation of translational initiation"/>
    <property type="evidence" value="ECO:0007669"/>
    <property type="project" value="TreeGrafter"/>
</dbReference>
<evidence type="ECO:0000313" key="4">
    <source>
        <dbReference type="Proteomes" id="UP000007947"/>
    </source>
</evidence>
<keyword evidence="4" id="KW-1185">Reference proteome</keyword>
<feature type="domain" description="Impact N-terminal" evidence="2">
    <location>
        <begin position="18"/>
        <end position="123"/>
    </location>
</feature>
<gene>
    <name evidence="3" type="ordered locus">MLP_38660</name>
</gene>
<proteinExistence type="inferred from homology"/>
<accession>F5XQ49</accession>
<dbReference type="InterPro" id="IPR020569">
    <property type="entry name" value="UPF0029_Impact_CS"/>
</dbReference>
<dbReference type="RefSeq" id="WP_013864722.1">
    <property type="nucleotide sequence ID" value="NC_015635.1"/>
</dbReference>